<proteinExistence type="inferred from homology"/>
<evidence type="ECO:0000313" key="3">
    <source>
        <dbReference type="Proteomes" id="UP000238479"/>
    </source>
</evidence>
<dbReference type="PANTHER" id="PTHR43866:SF3">
    <property type="entry name" value="METHYLMALONATE-SEMIALDEHYDE DEHYDROGENASE [ACYLATING], MITOCHONDRIAL"/>
    <property type="match status" value="1"/>
</dbReference>
<sequence length="51" mass="5681">MKQVGINVPIPVPLPFFSFTGNKASFVGDLNFYGKAGVNFFTQIKTVTQQW</sequence>
<organism evidence="2 3">
    <name type="scientific">Rosa chinensis</name>
    <name type="common">China rose</name>
    <dbReference type="NCBI Taxonomy" id="74649"/>
    <lineage>
        <taxon>Eukaryota</taxon>
        <taxon>Viridiplantae</taxon>
        <taxon>Streptophyta</taxon>
        <taxon>Embryophyta</taxon>
        <taxon>Tracheophyta</taxon>
        <taxon>Spermatophyta</taxon>
        <taxon>Magnoliopsida</taxon>
        <taxon>eudicotyledons</taxon>
        <taxon>Gunneridae</taxon>
        <taxon>Pentapetalae</taxon>
        <taxon>rosids</taxon>
        <taxon>fabids</taxon>
        <taxon>Rosales</taxon>
        <taxon>Rosaceae</taxon>
        <taxon>Rosoideae</taxon>
        <taxon>Rosoideae incertae sedis</taxon>
        <taxon>Rosa</taxon>
    </lineage>
</organism>
<dbReference type="GO" id="GO:0004491">
    <property type="term" value="F:methylmalonate-semialdehyde dehydrogenase (acylating, NAD) activity"/>
    <property type="evidence" value="ECO:0007669"/>
    <property type="project" value="UniProtKB-EC"/>
</dbReference>
<dbReference type="InterPro" id="IPR016161">
    <property type="entry name" value="Ald_DH/histidinol_DH"/>
</dbReference>
<comment type="caution">
    <text evidence="2">The sequence shown here is derived from an EMBL/GenBank/DDBJ whole genome shotgun (WGS) entry which is preliminary data.</text>
</comment>
<dbReference type="STRING" id="74649.A0A2P6PQM1"/>
<dbReference type="SUPFAM" id="SSF53720">
    <property type="entry name" value="ALDH-like"/>
    <property type="match status" value="1"/>
</dbReference>
<reference evidence="2 3" key="1">
    <citation type="journal article" date="2018" name="Nat. Genet.">
        <title>The Rosa genome provides new insights in the design of modern roses.</title>
        <authorList>
            <person name="Bendahmane M."/>
        </authorList>
    </citation>
    <scope>NUCLEOTIDE SEQUENCE [LARGE SCALE GENOMIC DNA]</scope>
    <source>
        <strain evidence="3">cv. Old Blush</strain>
    </source>
</reference>
<dbReference type="GO" id="GO:0006210">
    <property type="term" value="P:thymine catabolic process"/>
    <property type="evidence" value="ECO:0007669"/>
    <property type="project" value="TreeGrafter"/>
</dbReference>
<keyword evidence="3" id="KW-1185">Reference proteome</keyword>
<dbReference type="GO" id="GO:0005739">
    <property type="term" value="C:mitochondrion"/>
    <property type="evidence" value="ECO:0007669"/>
    <property type="project" value="TreeGrafter"/>
</dbReference>
<dbReference type="EC" id="1.2.1.27" evidence="2"/>
<evidence type="ECO:0000313" key="2">
    <source>
        <dbReference type="EMBL" id="PRQ24228.1"/>
    </source>
</evidence>
<evidence type="ECO:0000256" key="1">
    <source>
        <dbReference type="ARBA" id="ARBA00009986"/>
    </source>
</evidence>
<keyword evidence="2" id="KW-0560">Oxidoreductase</keyword>
<accession>A0A2P6PQM1</accession>
<dbReference type="EMBL" id="PDCK01000044">
    <property type="protein sequence ID" value="PRQ24228.1"/>
    <property type="molecule type" value="Genomic_DNA"/>
</dbReference>
<dbReference type="Proteomes" id="UP000238479">
    <property type="component" value="Chromosome 6"/>
</dbReference>
<dbReference type="InterPro" id="IPR010061">
    <property type="entry name" value="MeMal-semiAld_DH"/>
</dbReference>
<gene>
    <name evidence="2" type="ORF">RchiOBHm_Chr6g0270071</name>
</gene>
<name>A0A2P6PQM1_ROSCH</name>
<comment type="similarity">
    <text evidence="1">Belongs to the aldehyde dehydrogenase family.</text>
</comment>
<dbReference type="AlphaFoldDB" id="A0A2P6PQM1"/>
<dbReference type="Gramene" id="PRQ24228">
    <property type="protein sequence ID" value="PRQ24228"/>
    <property type="gene ID" value="RchiOBHm_Chr6g0270071"/>
</dbReference>
<dbReference type="GO" id="GO:0006574">
    <property type="term" value="P:L-valine catabolic process"/>
    <property type="evidence" value="ECO:0007669"/>
    <property type="project" value="TreeGrafter"/>
</dbReference>
<protein>
    <submittedName>
        <fullName evidence="2">Putative methylmalonate-semialdehyde dehydrogenase (CoA acylating)</fullName>
        <ecNumber evidence="2">1.2.1.27</ecNumber>
    </submittedName>
</protein>
<dbReference type="PANTHER" id="PTHR43866">
    <property type="entry name" value="MALONATE-SEMIALDEHYDE DEHYDROGENASE"/>
    <property type="match status" value="1"/>
</dbReference>